<sequence>MQGLPGLNYLMPEVDGKNPWDPRIPESSNVISFKKAKTLGSTHPCRRRVSSEGFLQRRGSAHSPDAIPASDGYISFPVSQVGLLSWALLASCGACVVQ</sequence>
<name>A0A835V1Y3_VANPL</name>
<accession>A0A835V1Y3</accession>
<protein>
    <submittedName>
        <fullName evidence="1">Uncharacterized protein</fullName>
    </submittedName>
</protein>
<dbReference type="Proteomes" id="UP000639772">
    <property type="component" value="Unassembled WGS sequence"/>
</dbReference>
<proteinExistence type="predicted"/>
<dbReference type="AlphaFoldDB" id="A0A835V1Y3"/>
<evidence type="ECO:0000313" key="1">
    <source>
        <dbReference type="EMBL" id="KAG0481793.1"/>
    </source>
</evidence>
<dbReference type="EMBL" id="JADCNM010000005">
    <property type="protein sequence ID" value="KAG0481793.1"/>
    <property type="molecule type" value="Genomic_DNA"/>
</dbReference>
<evidence type="ECO:0000313" key="2">
    <source>
        <dbReference type="Proteomes" id="UP000639772"/>
    </source>
</evidence>
<organism evidence="1 2">
    <name type="scientific">Vanilla planifolia</name>
    <name type="common">Vanilla</name>
    <dbReference type="NCBI Taxonomy" id="51239"/>
    <lineage>
        <taxon>Eukaryota</taxon>
        <taxon>Viridiplantae</taxon>
        <taxon>Streptophyta</taxon>
        <taxon>Embryophyta</taxon>
        <taxon>Tracheophyta</taxon>
        <taxon>Spermatophyta</taxon>
        <taxon>Magnoliopsida</taxon>
        <taxon>Liliopsida</taxon>
        <taxon>Asparagales</taxon>
        <taxon>Orchidaceae</taxon>
        <taxon>Vanilloideae</taxon>
        <taxon>Vanilleae</taxon>
        <taxon>Vanilla</taxon>
    </lineage>
</organism>
<gene>
    <name evidence="1" type="ORF">HPP92_009877</name>
</gene>
<reference evidence="1 2" key="1">
    <citation type="journal article" date="2020" name="Nat. Food">
        <title>A phased Vanilla planifolia genome enables genetic improvement of flavour and production.</title>
        <authorList>
            <person name="Hasing T."/>
            <person name="Tang H."/>
            <person name="Brym M."/>
            <person name="Khazi F."/>
            <person name="Huang T."/>
            <person name="Chambers A.H."/>
        </authorList>
    </citation>
    <scope>NUCLEOTIDE SEQUENCE [LARGE SCALE GENOMIC DNA]</scope>
    <source>
        <tissue evidence="1">Leaf</tissue>
    </source>
</reference>
<comment type="caution">
    <text evidence="1">The sequence shown here is derived from an EMBL/GenBank/DDBJ whole genome shotgun (WGS) entry which is preliminary data.</text>
</comment>